<evidence type="ECO:0000313" key="1">
    <source>
        <dbReference type="EMBL" id="MBX45596.1"/>
    </source>
</evidence>
<dbReference type="AlphaFoldDB" id="A0A2P2NSW5"/>
<protein>
    <submittedName>
        <fullName evidence="1">Uncharacterized protein</fullName>
    </submittedName>
</protein>
<accession>A0A2P2NSW5</accession>
<organism evidence="1">
    <name type="scientific">Rhizophora mucronata</name>
    <name type="common">Asiatic mangrove</name>
    <dbReference type="NCBI Taxonomy" id="61149"/>
    <lineage>
        <taxon>Eukaryota</taxon>
        <taxon>Viridiplantae</taxon>
        <taxon>Streptophyta</taxon>
        <taxon>Embryophyta</taxon>
        <taxon>Tracheophyta</taxon>
        <taxon>Spermatophyta</taxon>
        <taxon>Magnoliopsida</taxon>
        <taxon>eudicotyledons</taxon>
        <taxon>Gunneridae</taxon>
        <taxon>Pentapetalae</taxon>
        <taxon>rosids</taxon>
        <taxon>fabids</taxon>
        <taxon>Malpighiales</taxon>
        <taxon>Rhizophoraceae</taxon>
        <taxon>Rhizophora</taxon>
    </lineage>
</organism>
<sequence>MHKVSLLLQRSTVHCRQCERYHNDPII</sequence>
<proteinExistence type="predicted"/>
<dbReference type="EMBL" id="GGEC01065112">
    <property type="protein sequence ID" value="MBX45596.1"/>
    <property type="molecule type" value="Transcribed_RNA"/>
</dbReference>
<reference evidence="1" key="1">
    <citation type="submission" date="2018-02" db="EMBL/GenBank/DDBJ databases">
        <title>Rhizophora mucronata_Transcriptome.</title>
        <authorList>
            <person name="Meera S.P."/>
            <person name="Sreeshan A."/>
            <person name="Augustine A."/>
        </authorList>
    </citation>
    <scope>NUCLEOTIDE SEQUENCE</scope>
    <source>
        <tissue evidence="1">Leaf</tissue>
    </source>
</reference>
<name>A0A2P2NSW5_RHIMU</name>